<accession>A0A8S5RMT2</accession>
<name>A0A8S5RMT2_9VIRU</name>
<organism evidence="1">
    <name type="scientific">virus sp. ctviY17</name>
    <dbReference type="NCBI Taxonomy" id="2825828"/>
    <lineage>
        <taxon>Viruses</taxon>
    </lineage>
</organism>
<dbReference type="EMBL" id="BK059120">
    <property type="protein sequence ID" value="DAE32381.1"/>
    <property type="molecule type" value="Genomic_DNA"/>
</dbReference>
<proteinExistence type="predicted"/>
<evidence type="ECO:0000313" key="1">
    <source>
        <dbReference type="EMBL" id="DAE32381.1"/>
    </source>
</evidence>
<sequence>MKYIITNEEFYVKRDHARNKYVRDNRKSEATQFTSKQAKHILGLKHKYTWMKDGFYAREIELGKVGKPMESSEIMRKGNGNCFMDWECDDTLIDNIETEERAIVGLLAYDSDQLGEKKFELEQALSYADSARSDILHAIEFKKIDAAKRAVIVGYLKTLQELHRKIKNCIRYIEVMQNCMDNQKDICTLKKELKDAEHKSYVGRTKYYELIQNIIG</sequence>
<reference evidence="1" key="1">
    <citation type="journal article" date="2021" name="Proc. Natl. Acad. Sci. U.S.A.">
        <title>A Catalog of Tens of Thousands of Viruses from Human Metagenomes Reveals Hidden Associations with Chronic Diseases.</title>
        <authorList>
            <person name="Tisza M.J."/>
            <person name="Buck C.B."/>
        </authorList>
    </citation>
    <scope>NUCLEOTIDE SEQUENCE</scope>
    <source>
        <strain evidence="1">CtviY17</strain>
    </source>
</reference>
<protein>
    <submittedName>
        <fullName evidence="1">Uncharacterized protein</fullName>
    </submittedName>
</protein>